<dbReference type="EMBL" id="JACZEP010000003">
    <property type="protein sequence ID" value="MBE1205359.1"/>
    <property type="molecule type" value="Genomic_DNA"/>
</dbReference>
<accession>A0A8E1WG45</accession>
<gene>
    <name evidence="1" type="ORF">HNQ96_004110</name>
    <name evidence="2" type="ORF">IHE39_13750</name>
</gene>
<dbReference type="GO" id="GO:0008168">
    <property type="term" value="F:methyltransferase activity"/>
    <property type="evidence" value="ECO:0007669"/>
    <property type="project" value="UniProtKB-KW"/>
</dbReference>
<dbReference type="InterPro" id="IPR029063">
    <property type="entry name" value="SAM-dependent_MTases_sf"/>
</dbReference>
<keyword evidence="4" id="KW-1185">Reference proteome</keyword>
<comment type="caution">
    <text evidence="1">The sequence shown here is derived from an EMBL/GenBank/DDBJ whole genome shotgun (WGS) entry which is preliminary data.</text>
</comment>
<evidence type="ECO:0000313" key="3">
    <source>
        <dbReference type="Proteomes" id="UP000532373"/>
    </source>
</evidence>
<dbReference type="Gene3D" id="3.40.50.150">
    <property type="entry name" value="Vaccinia Virus protein VP39"/>
    <property type="match status" value="1"/>
</dbReference>
<sequence>MLERIGPDNPTISRPAPGIEERIASLLEQAPDAAVAEIGVGIGATTQAIAKTMKGRGKLHIFDFQDSVDELKADLNGLGFFNVVAHGNTRRHWDSYHWSLAKLLDAMRCPIFDYAYLDGSHLLLHDLPAFVILDKLVKPGGFIEFDDYGWKFENSTWMKATRHEYITDEHAAVPNIKMLVDLFVKGNPNYRMVTTNRLFQRL</sequence>
<name>A0A8E1WG45_9HYPH</name>
<dbReference type="SUPFAM" id="SSF53335">
    <property type="entry name" value="S-adenosyl-L-methionine-dependent methyltransferases"/>
    <property type="match status" value="1"/>
</dbReference>
<dbReference type="EMBL" id="JACHGI010000008">
    <property type="protein sequence ID" value="MBB6468226.1"/>
    <property type="molecule type" value="Genomic_DNA"/>
</dbReference>
<dbReference type="AlphaFoldDB" id="A0A8E1WG45"/>
<keyword evidence="2" id="KW-0489">Methyltransferase</keyword>
<organism evidence="1 3">
    <name type="scientific">Aminobacter carboxidus</name>
    <dbReference type="NCBI Taxonomy" id="376165"/>
    <lineage>
        <taxon>Bacteria</taxon>
        <taxon>Pseudomonadati</taxon>
        <taxon>Pseudomonadota</taxon>
        <taxon>Alphaproteobacteria</taxon>
        <taxon>Hyphomicrobiales</taxon>
        <taxon>Phyllobacteriaceae</taxon>
        <taxon>Aminobacter</taxon>
    </lineage>
</organism>
<keyword evidence="2" id="KW-0808">Transferase</keyword>
<dbReference type="Pfam" id="PF13578">
    <property type="entry name" value="Methyltransf_24"/>
    <property type="match status" value="1"/>
</dbReference>
<evidence type="ECO:0000313" key="4">
    <source>
        <dbReference type="Proteomes" id="UP000598227"/>
    </source>
</evidence>
<dbReference type="RefSeq" id="WP_067967897.1">
    <property type="nucleotide sequence ID" value="NZ_JACHGI010000008.1"/>
</dbReference>
<dbReference type="Proteomes" id="UP000598227">
    <property type="component" value="Unassembled WGS sequence"/>
</dbReference>
<dbReference type="Proteomes" id="UP000532373">
    <property type="component" value="Unassembled WGS sequence"/>
</dbReference>
<proteinExistence type="predicted"/>
<evidence type="ECO:0000313" key="2">
    <source>
        <dbReference type="EMBL" id="MBE1205359.1"/>
    </source>
</evidence>
<protein>
    <submittedName>
        <fullName evidence="2">Class I SAM-dependent methyltransferase</fullName>
    </submittedName>
    <submittedName>
        <fullName evidence="1">O-methyltransferase YrrM</fullName>
    </submittedName>
</protein>
<reference evidence="1 3" key="1">
    <citation type="submission" date="2020-08" db="EMBL/GenBank/DDBJ databases">
        <title>Genomic Encyclopedia of Type Strains, Phase IV (KMG-IV): sequencing the most valuable type-strain genomes for metagenomic binning, comparative biology and taxonomic classification.</title>
        <authorList>
            <person name="Goeker M."/>
        </authorList>
    </citation>
    <scope>NUCLEOTIDE SEQUENCE [LARGE SCALE GENOMIC DNA]</scope>
    <source>
        <strain evidence="1 3">DSM 17454</strain>
    </source>
</reference>
<evidence type="ECO:0000313" key="1">
    <source>
        <dbReference type="EMBL" id="MBB6468226.1"/>
    </source>
</evidence>
<dbReference type="GO" id="GO:0032259">
    <property type="term" value="P:methylation"/>
    <property type="evidence" value="ECO:0007669"/>
    <property type="project" value="UniProtKB-KW"/>
</dbReference>
<reference evidence="2 4" key="2">
    <citation type="submission" date="2020-09" db="EMBL/GenBank/DDBJ databases">
        <title>Draft Genome Sequence of Aminobacter carboxidus type strain DSM 1086, a soil Gram-negative carboxydobacterium.</title>
        <authorList>
            <person name="Turrini P."/>
            <person name="Tescari M."/>
            <person name="Artuso I."/>
            <person name="Lugli G.A."/>
            <person name="Frangipani E."/>
            <person name="Ventura M."/>
            <person name="Visca P."/>
        </authorList>
    </citation>
    <scope>NUCLEOTIDE SEQUENCE [LARGE SCALE GENOMIC DNA]</scope>
    <source>
        <strain evidence="2 4">DSM 1086</strain>
    </source>
</reference>